<dbReference type="Pfam" id="PF00580">
    <property type="entry name" value="UvrD-helicase"/>
    <property type="match status" value="1"/>
</dbReference>
<evidence type="ECO:0000256" key="3">
    <source>
        <dbReference type="ARBA" id="ARBA00022741"/>
    </source>
</evidence>
<dbReference type="GO" id="GO:0000725">
    <property type="term" value="P:recombinational repair"/>
    <property type="evidence" value="ECO:0007669"/>
    <property type="project" value="TreeGrafter"/>
</dbReference>
<proteinExistence type="inferred from homology"/>
<keyword evidence="9" id="KW-0234">DNA repair</keyword>
<evidence type="ECO:0000256" key="2">
    <source>
        <dbReference type="ARBA" id="ARBA00022705"/>
    </source>
</evidence>
<dbReference type="GO" id="GO:0005524">
    <property type="term" value="F:ATP binding"/>
    <property type="evidence" value="ECO:0007669"/>
    <property type="project" value="UniProtKB-UniRule"/>
</dbReference>
<evidence type="ECO:0000256" key="10">
    <source>
        <dbReference type="ARBA" id="ARBA00023235"/>
    </source>
</evidence>
<keyword evidence="7 16" id="KW-0067">ATP-binding</keyword>
<protein>
    <recommendedName>
        <fullName evidence="15">DNA helicase II</fullName>
        <ecNumber evidence="12">5.6.2.4</ecNumber>
    </recommendedName>
    <alternativeName>
        <fullName evidence="13">DNA 3'-5' helicase II</fullName>
    </alternativeName>
</protein>
<dbReference type="GO" id="GO:0005829">
    <property type="term" value="C:cytosol"/>
    <property type="evidence" value="ECO:0007669"/>
    <property type="project" value="TreeGrafter"/>
</dbReference>
<evidence type="ECO:0000256" key="1">
    <source>
        <dbReference type="ARBA" id="ARBA00009922"/>
    </source>
</evidence>
<keyword evidence="10" id="KW-0413">Isomerase</keyword>
<dbReference type="PROSITE" id="PS51217">
    <property type="entry name" value="UVRD_HELICASE_CTER"/>
    <property type="match status" value="1"/>
</dbReference>
<dbReference type="PANTHER" id="PTHR11070">
    <property type="entry name" value="UVRD / RECB / PCRA DNA HELICASE FAMILY MEMBER"/>
    <property type="match status" value="1"/>
</dbReference>
<keyword evidence="2" id="KW-0235">DNA replication</keyword>
<dbReference type="Pfam" id="PF21196">
    <property type="entry name" value="PcrA_UvrD_tudor"/>
    <property type="match status" value="1"/>
</dbReference>
<keyword evidence="20" id="KW-1185">Reference proteome</keyword>
<dbReference type="GO" id="GO:0042802">
    <property type="term" value="F:identical protein binding"/>
    <property type="evidence" value="ECO:0007669"/>
    <property type="project" value="UniProtKB-ARBA"/>
</dbReference>
<evidence type="ECO:0000313" key="19">
    <source>
        <dbReference type="EMBL" id="SFN51065.1"/>
    </source>
</evidence>
<dbReference type="Gene3D" id="3.40.50.300">
    <property type="entry name" value="P-loop containing nucleotide triphosphate hydrolases"/>
    <property type="match status" value="2"/>
</dbReference>
<dbReference type="PANTHER" id="PTHR11070:SF2">
    <property type="entry name" value="ATP-DEPENDENT DNA HELICASE SRS2"/>
    <property type="match status" value="1"/>
</dbReference>
<dbReference type="NCBIfam" id="TIGR01075">
    <property type="entry name" value="uvrD"/>
    <property type="match status" value="1"/>
</dbReference>
<dbReference type="InterPro" id="IPR014016">
    <property type="entry name" value="UvrD-like_ATP-bd"/>
</dbReference>
<dbReference type="EMBL" id="FOVC01000009">
    <property type="protein sequence ID" value="SFN51065.1"/>
    <property type="molecule type" value="Genomic_DNA"/>
</dbReference>
<gene>
    <name evidence="19" type="ORF">SAMN05216516_10938</name>
</gene>
<feature type="domain" description="UvrD-like helicase ATP-binding" evidence="17">
    <location>
        <begin position="11"/>
        <end position="289"/>
    </location>
</feature>
<evidence type="ECO:0000256" key="9">
    <source>
        <dbReference type="ARBA" id="ARBA00023204"/>
    </source>
</evidence>
<dbReference type="GO" id="GO:0016887">
    <property type="term" value="F:ATP hydrolysis activity"/>
    <property type="evidence" value="ECO:0007669"/>
    <property type="project" value="RHEA"/>
</dbReference>
<evidence type="ECO:0000256" key="6">
    <source>
        <dbReference type="ARBA" id="ARBA00022806"/>
    </source>
</evidence>
<evidence type="ECO:0000256" key="16">
    <source>
        <dbReference type="PROSITE-ProRule" id="PRU00560"/>
    </source>
</evidence>
<reference evidence="20" key="1">
    <citation type="submission" date="2016-10" db="EMBL/GenBank/DDBJ databases">
        <authorList>
            <person name="Varghese N."/>
            <person name="Submissions S."/>
        </authorList>
    </citation>
    <scope>NUCLEOTIDE SEQUENCE [LARGE SCALE GENOMIC DNA]</scope>
    <source>
        <strain evidence="20">N6PO6</strain>
    </source>
</reference>
<dbReference type="CDD" id="cd18807">
    <property type="entry name" value="SF1_C_UvrD"/>
    <property type="match status" value="1"/>
</dbReference>
<dbReference type="InterPro" id="IPR027417">
    <property type="entry name" value="P-loop_NTPase"/>
</dbReference>
<keyword evidence="5 16" id="KW-0378">Hydrolase</keyword>
<feature type="binding site" evidence="16">
    <location>
        <begin position="32"/>
        <end position="39"/>
    </location>
    <ligand>
        <name>ATP</name>
        <dbReference type="ChEBI" id="CHEBI:30616"/>
    </ligand>
</feature>
<dbReference type="GO" id="GO:0003677">
    <property type="term" value="F:DNA binding"/>
    <property type="evidence" value="ECO:0007669"/>
    <property type="project" value="UniProtKB-KW"/>
</dbReference>
<dbReference type="CDD" id="cd17932">
    <property type="entry name" value="DEXQc_UvrD"/>
    <property type="match status" value="1"/>
</dbReference>
<evidence type="ECO:0000256" key="14">
    <source>
        <dbReference type="ARBA" id="ARBA00048988"/>
    </source>
</evidence>
<dbReference type="InterPro" id="IPR013986">
    <property type="entry name" value="DExx_box_DNA_helicase_dom_sf"/>
</dbReference>
<dbReference type="AlphaFoldDB" id="A0A1I4ZLE2"/>
<dbReference type="SUPFAM" id="SSF52540">
    <property type="entry name" value="P-loop containing nucleoside triphosphate hydrolases"/>
    <property type="match status" value="1"/>
</dbReference>
<dbReference type="STRING" id="1367852.SAMN05216516_10938"/>
<keyword evidence="6 16" id="KW-0347">Helicase</keyword>
<evidence type="ECO:0000256" key="13">
    <source>
        <dbReference type="ARBA" id="ARBA00034923"/>
    </source>
</evidence>
<evidence type="ECO:0000256" key="8">
    <source>
        <dbReference type="ARBA" id="ARBA00023125"/>
    </source>
</evidence>
<evidence type="ECO:0000256" key="5">
    <source>
        <dbReference type="ARBA" id="ARBA00022801"/>
    </source>
</evidence>
<evidence type="ECO:0000313" key="20">
    <source>
        <dbReference type="Proteomes" id="UP000242222"/>
    </source>
</evidence>
<sequence>MVLMDVSDLLNSLNDKQREAVASPRGNMLVLAGAGSGKTRVLVHRIAWLLAVEHCSPYSIMAVTFTNKAAAEMRHRIEQLIGTSQGGMWIGTFHGLAHRLLRAHHLDARLPQDFQILDSEDQLRLLKRLIKAMNLDEKQWPARQAMWYINGKKDEGLRPDHIESYGNPVEQTWLRIYQAYQEACDRAGLVDFAELLLRAHELWLTKPHILNHYRERFASILVDEFQDTNSIQYAWIRLLAGDSGSVTIVGDDDQSIYGWRGAQVENIQRFLRDFPGAQTIRLEQNYRSTSNILTAANALIANNSGRLGKELWTDGSDGEPISLYCAFNELDEARFVVNRIKVWMENGGALSDCAILYRSNAQSRVLEEALLQTSMPYRIYGGMRFFERQEIKDALAYLRLISNRNDDAAFERVVNTPTRGIGDRTLDVVRQTARDRGITLWQASRTLLQEKALAGRAASALQRFSELVDALAYDTAELPLHIQTDRVIKDSGLWLMYEEEKGEKAQARIENLEELVNATRQFSYQDEDQDLMPLQAFLSHAALEAGEGQADKWQDSVQLMTMHAAKGLEFQQVFIVGMEEGMFPSQMSLEEGGRLEEERRLAYVGVTRAMQKLTLTYAETRRLYGKEVYHRPSRFIGELPETCVEEVRLRASVSRPVSHQRMGTPVAKNDSGFALGQRVRHAKFGEGTIINLEGSGEHSRLQVAFQGQGIKWLVAAYARLETE</sequence>
<dbReference type="InterPro" id="IPR000212">
    <property type="entry name" value="DNA_helicase_UvrD/REP"/>
</dbReference>
<dbReference type="GO" id="GO:0033202">
    <property type="term" value="C:DNA helicase complex"/>
    <property type="evidence" value="ECO:0007669"/>
    <property type="project" value="TreeGrafter"/>
</dbReference>
<dbReference type="FunFam" id="1.10.486.10:FF:000001">
    <property type="entry name" value="DNA helicase"/>
    <property type="match status" value="1"/>
</dbReference>
<dbReference type="Gene3D" id="1.10.486.10">
    <property type="entry name" value="PCRA, domain 4"/>
    <property type="match status" value="1"/>
</dbReference>
<evidence type="ECO:0000259" key="17">
    <source>
        <dbReference type="PROSITE" id="PS51198"/>
    </source>
</evidence>
<keyword evidence="8" id="KW-0238">DNA-binding</keyword>
<dbReference type="NCBIfam" id="NF008743">
    <property type="entry name" value="PRK11773.1"/>
    <property type="match status" value="1"/>
</dbReference>
<keyword evidence="4" id="KW-0227">DNA damage</keyword>
<dbReference type="EC" id="5.6.2.4" evidence="12"/>
<dbReference type="Gene3D" id="1.10.10.160">
    <property type="match status" value="1"/>
</dbReference>
<dbReference type="FunFam" id="3.40.50.300:FF:001201">
    <property type="entry name" value="ATP-dependent DNA helicase UvrD2"/>
    <property type="match status" value="1"/>
</dbReference>
<keyword evidence="3 16" id="KW-0547">Nucleotide-binding</keyword>
<evidence type="ECO:0000256" key="15">
    <source>
        <dbReference type="ARBA" id="ARBA00074869"/>
    </source>
</evidence>
<comment type="catalytic activity">
    <reaction evidence="14">
        <text>ATP + H2O = ADP + phosphate + H(+)</text>
        <dbReference type="Rhea" id="RHEA:13065"/>
        <dbReference type="ChEBI" id="CHEBI:15377"/>
        <dbReference type="ChEBI" id="CHEBI:15378"/>
        <dbReference type="ChEBI" id="CHEBI:30616"/>
        <dbReference type="ChEBI" id="CHEBI:43474"/>
        <dbReference type="ChEBI" id="CHEBI:456216"/>
        <dbReference type="EC" id="5.6.2.4"/>
    </reaction>
</comment>
<feature type="domain" description="UvrD-like helicase C-terminal" evidence="18">
    <location>
        <begin position="290"/>
        <end position="567"/>
    </location>
</feature>
<comment type="similarity">
    <text evidence="1">Belongs to the helicase family. UvrD subfamily.</text>
</comment>
<organism evidence="19 20">
    <name type="scientific">Izhakiella capsodis</name>
    <dbReference type="NCBI Taxonomy" id="1367852"/>
    <lineage>
        <taxon>Bacteria</taxon>
        <taxon>Pseudomonadati</taxon>
        <taxon>Pseudomonadota</taxon>
        <taxon>Gammaproteobacteria</taxon>
        <taxon>Enterobacterales</taxon>
        <taxon>Erwiniaceae</taxon>
        <taxon>Izhakiella</taxon>
    </lineage>
</organism>
<evidence type="ECO:0000256" key="12">
    <source>
        <dbReference type="ARBA" id="ARBA00034808"/>
    </source>
</evidence>
<dbReference type="GO" id="GO:0006260">
    <property type="term" value="P:DNA replication"/>
    <property type="evidence" value="ECO:0007669"/>
    <property type="project" value="UniProtKB-KW"/>
</dbReference>
<evidence type="ECO:0000259" key="18">
    <source>
        <dbReference type="PROSITE" id="PS51217"/>
    </source>
</evidence>
<comment type="catalytic activity">
    <reaction evidence="11">
        <text>Couples ATP hydrolysis with the unwinding of duplex DNA by translocating in the 3'-5' direction.</text>
        <dbReference type="EC" id="5.6.2.4"/>
    </reaction>
</comment>
<dbReference type="FunFam" id="1.10.10.160:FF:000002">
    <property type="entry name" value="DNA helicase"/>
    <property type="match status" value="1"/>
</dbReference>
<name>A0A1I4ZLE2_9GAMM</name>
<evidence type="ECO:0000256" key="7">
    <source>
        <dbReference type="ARBA" id="ARBA00022840"/>
    </source>
</evidence>
<dbReference type="InterPro" id="IPR005753">
    <property type="entry name" value="DNA_helicase_ATP-dep_UvrD"/>
</dbReference>
<dbReference type="Proteomes" id="UP000242222">
    <property type="component" value="Unassembled WGS sequence"/>
</dbReference>
<accession>A0A1I4ZLE2</accession>
<dbReference type="Pfam" id="PF13361">
    <property type="entry name" value="UvrD_C"/>
    <property type="match status" value="1"/>
</dbReference>
<dbReference type="GO" id="GO:0043138">
    <property type="term" value="F:3'-5' DNA helicase activity"/>
    <property type="evidence" value="ECO:0007669"/>
    <property type="project" value="UniProtKB-EC"/>
</dbReference>
<evidence type="ECO:0000256" key="11">
    <source>
        <dbReference type="ARBA" id="ARBA00034617"/>
    </source>
</evidence>
<dbReference type="InterPro" id="IPR014017">
    <property type="entry name" value="DNA_helicase_UvrD-like_C"/>
</dbReference>
<dbReference type="PROSITE" id="PS51198">
    <property type="entry name" value="UVRD_HELICASE_ATP_BIND"/>
    <property type="match status" value="1"/>
</dbReference>
<evidence type="ECO:0000256" key="4">
    <source>
        <dbReference type="ARBA" id="ARBA00022763"/>
    </source>
</evidence>